<sequence>MLTSAQASCQLRIGFSASLFGFYRDENGDPLTPRNETTGKPNWNRQLSVHQWSNKVIRQATYNNWRVRKGVIQKTVHLVVTPNVVREVRKHFNCTSLEGAELENQGGSGTALTHWEKRIFEHEAMTGTYTQNPIISSITLALMDDTGWYKADYSMSRDLRWGKNLGCQFATQSCLSWMLNKQQKNESLDPFCNIPPGKQVVTKCDEDKKSVVMCNMVKYKQPLIDDFQNFLSIPGIKNSDVKYYGSSASLSDFCPFFQEFEWKTNGKFLRTSVCSFPENQLGKVNNFLLETYGKESRCFENLRYTPWYTLNCKNRSKFTLPHVGSACYKYECDPDNGLLVTVGKEKIKCSRKGEVVEISSIVDNWLHKGNIICPDCLDMCPKAFCPLQQTFTPISKTEDNLTTCKDIQWAESGRYENDLGPQNYRGPIYCAEELSRRLIDKNLRILDVAAGTGFLGKELAKLGHKNIDALEPSIGMIKMLKRLATYTRVYSDQIDETEILSIEAGE</sequence>
<comment type="cofactor">
    <cofactor evidence="8 9">
        <name>Zn(2+)</name>
        <dbReference type="ChEBI" id="CHEBI:29105"/>
    </cofactor>
    <text evidence="8 9">Binds 1 zinc ion per subunit.</text>
</comment>
<evidence type="ECO:0000256" key="1">
    <source>
        <dbReference type="ARBA" id="ARBA00005860"/>
    </source>
</evidence>
<dbReference type="Gene3D" id="3.90.132.10">
    <property type="entry name" value="Leishmanolysin , domain 2"/>
    <property type="match status" value="1"/>
</dbReference>
<dbReference type="SUPFAM" id="SSF53335">
    <property type="entry name" value="S-adenosyl-L-methionine-dependent methyltransferases"/>
    <property type="match status" value="1"/>
</dbReference>
<accession>A0A7I8V790</accession>
<evidence type="ECO:0000313" key="11">
    <source>
        <dbReference type="Proteomes" id="UP000549394"/>
    </source>
</evidence>
<dbReference type="SUPFAM" id="SSF55486">
    <property type="entry name" value="Metalloproteases ('zincins'), catalytic domain"/>
    <property type="match status" value="1"/>
</dbReference>
<reference evidence="10 11" key="1">
    <citation type="submission" date="2020-08" db="EMBL/GenBank/DDBJ databases">
        <authorList>
            <person name="Hejnol A."/>
        </authorList>
    </citation>
    <scope>NUCLEOTIDE SEQUENCE [LARGE SCALE GENOMIC DNA]</scope>
</reference>
<keyword evidence="11" id="KW-1185">Reference proteome</keyword>
<comment type="caution">
    <text evidence="10">The sequence shown here is derived from an EMBL/GenBank/DDBJ whole genome shotgun (WGS) entry which is preliminary data.</text>
</comment>
<dbReference type="PRINTS" id="PR00782">
    <property type="entry name" value="LSHMANOLYSIN"/>
</dbReference>
<evidence type="ECO:0000256" key="6">
    <source>
        <dbReference type="ARBA" id="ARBA00023049"/>
    </source>
</evidence>
<comment type="similarity">
    <text evidence="1 9">Belongs to the peptidase M8 family.</text>
</comment>
<dbReference type="GO" id="GO:0016020">
    <property type="term" value="C:membrane"/>
    <property type="evidence" value="ECO:0007669"/>
    <property type="project" value="InterPro"/>
</dbReference>
<gene>
    <name evidence="10" type="ORF">DGYR_LOCUS1301</name>
</gene>
<dbReference type="Pfam" id="PF01457">
    <property type="entry name" value="Peptidase_M8"/>
    <property type="match status" value="1"/>
</dbReference>
<dbReference type="FunFam" id="3.90.132.10:FF:000001">
    <property type="entry name" value="leishmanolysin-like peptidase isoform X2"/>
    <property type="match status" value="1"/>
</dbReference>
<dbReference type="Gene3D" id="3.40.50.150">
    <property type="entry name" value="Vaccinia Virus protein VP39"/>
    <property type="match status" value="1"/>
</dbReference>
<evidence type="ECO:0000256" key="4">
    <source>
        <dbReference type="ARBA" id="ARBA00022801"/>
    </source>
</evidence>
<keyword evidence="2 9" id="KW-0645">Protease</keyword>
<dbReference type="OrthoDB" id="527990at2759"/>
<dbReference type="EC" id="3.4.24.-" evidence="9"/>
<keyword evidence="4 9" id="KW-0378">Hydrolase</keyword>
<evidence type="ECO:0000256" key="7">
    <source>
        <dbReference type="ARBA" id="ARBA00039717"/>
    </source>
</evidence>
<dbReference type="GO" id="GO:0004222">
    <property type="term" value="F:metalloendopeptidase activity"/>
    <property type="evidence" value="ECO:0007669"/>
    <property type="project" value="UniProtKB-UniRule"/>
</dbReference>
<name>A0A7I8V790_9ANNE</name>
<evidence type="ECO:0000256" key="2">
    <source>
        <dbReference type="ARBA" id="ARBA00022670"/>
    </source>
</evidence>
<keyword evidence="5 8" id="KW-0862">Zinc</keyword>
<protein>
    <recommendedName>
        <fullName evidence="7 9">Leishmanolysin-like peptidase</fullName>
        <ecNumber evidence="9">3.4.24.-</ecNumber>
    </recommendedName>
</protein>
<dbReference type="Proteomes" id="UP000549394">
    <property type="component" value="Unassembled WGS sequence"/>
</dbReference>
<dbReference type="InterPro" id="IPR029063">
    <property type="entry name" value="SAM-dependent_MTases_sf"/>
</dbReference>
<evidence type="ECO:0000256" key="5">
    <source>
        <dbReference type="ARBA" id="ARBA00022833"/>
    </source>
</evidence>
<dbReference type="GO" id="GO:0005737">
    <property type="term" value="C:cytoplasm"/>
    <property type="evidence" value="ECO:0007669"/>
    <property type="project" value="TreeGrafter"/>
</dbReference>
<dbReference type="AlphaFoldDB" id="A0A7I8V790"/>
<dbReference type="PANTHER" id="PTHR10942:SF0">
    <property type="entry name" value="LEISHMANOLYSIN-LIKE PEPTIDASE"/>
    <property type="match status" value="1"/>
</dbReference>
<keyword evidence="3 8" id="KW-0479">Metal-binding</keyword>
<evidence type="ECO:0000256" key="3">
    <source>
        <dbReference type="ARBA" id="ARBA00022723"/>
    </source>
</evidence>
<organism evidence="10 11">
    <name type="scientific">Dimorphilus gyrociliatus</name>
    <dbReference type="NCBI Taxonomy" id="2664684"/>
    <lineage>
        <taxon>Eukaryota</taxon>
        <taxon>Metazoa</taxon>
        <taxon>Spiralia</taxon>
        <taxon>Lophotrochozoa</taxon>
        <taxon>Annelida</taxon>
        <taxon>Polychaeta</taxon>
        <taxon>Polychaeta incertae sedis</taxon>
        <taxon>Dinophilidae</taxon>
        <taxon>Dimorphilus</taxon>
    </lineage>
</organism>
<dbReference type="PANTHER" id="PTHR10942">
    <property type="entry name" value="LEISHMANOLYSIN-LIKE PEPTIDASE"/>
    <property type="match status" value="1"/>
</dbReference>
<keyword evidence="6 8" id="KW-0482">Metalloprotease</keyword>
<dbReference type="GO" id="GO:0007155">
    <property type="term" value="P:cell adhesion"/>
    <property type="evidence" value="ECO:0007669"/>
    <property type="project" value="InterPro"/>
</dbReference>
<dbReference type="Gene3D" id="2.10.55.10">
    <property type="entry name" value="Leishmanolysin domain 3"/>
    <property type="match status" value="1"/>
</dbReference>
<evidence type="ECO:0000256" key="9">
    <source>
        <dbReference type="RuleBase" id="RU366077"/>
    </source>
</evidence>
<evidence type="ECO:0000256" key="8">
    <source>
        <dbReference type="PIRSR" id="PIRSR601577-2"/>
    </source>
</evidence>
<evidence type="ECO:0000313" key="10">
    <source>
        <dbReference type="EMBL" id="CAD5112099.1"/>
    </source>
</evidence>
<dbReference type="CDD" id="cd02440">
    <property type="entry name" value="AdoMet_MTases"/>
    <property type="match status" value="1"/>
</dbReference>
<feature type="binding site" evidence="8">
    <location>
        <position position="114"/>
    </location>
    <ligand>
        <name>Zn(2+)</name>
        <dbReference type="ChEBI" id="CHEBI:29105"/>
        <note>catalytic</note>
    </ligand>
</feature>
<proteinExistence type="inferred from homology"/>
<dbReference type="GO" id="GO:0046872">
    <property type="term" value="F:metal ion binding"/>
    <property type="evidence" value="ECO:0007669"/>
    <property type="project" value="UniProtKB-KW"/>
</dbReference>
<dbReference type="EMBL" id="CAJFCJ010000002">
    <property type="protein sequence ID" value="CAD5112099.1"/>
    <property type="molecule type" value="Genomic_DNA"/>
</dbReference>
<dbReference type="GO" id="GO:0006508">
    <property type="term" value="P:proteolysis"/>
    <property type="evidence" value="ECO:0007669"/>
    <property type="project" value="UniProtKB-KW"/>
</dbReference>
<dbReference type="InterPro" id="IPR001577">
    <property type="entry name" value="Peptidase_M8"/>
</dbReference>